<reference evidence="4" key="1">
    <citation type="submission" date="2018-02" db="EMBL/GenBank/DDBJ databases">
        <authorList>
            <person name="Hausmann B."/>
        </authorList>
    </citation>
    <scope>NUCLEOTIDE SEQUENCE [LARGE SCALE GENOMIC DNA]</scope>
    <source>
        <strain evidence="4">Peat soil MAG SbF1</strain>
    </source>
</reference>
<dbReference type="AlphaFoldDB" id="A0A2U3LI26"/>
<dbReference type="Proteomes" id="UP000238916">
    <property type="component" value="Unassembled WGS sequence"/>
</dbReference>
<protein>
    <recommendedName>
        <fullName evidence="2">Heparan-alpha-glucosaminide N-acetyltransferase catalytic domain-containing protein</fullName>
    </recommendedName>
</protein>
<feature type="domain" description="Heparan-alpha-glucosaminide N-acetyltransferase catalytic" evidence="2">
    <location>
        <begin position="44"/>
        <end position="254"/>
    </location>
</feature>
<keyword evidence="1" id="KW-1133">Transmembrane helix</keyword>
<feature type="transmembrane region" description="Helical" evidence="1">
    <location>
        <begin position="161"/>
        <end position="180"/>
    </location>
</feature>
<keyword evidence="1" id="KW-0812">Transmembrane</keyword>
<feature type="transmembrane region" description="Helical" evidence="1">
    <location>
        <begin position="80"/>
        <end position="100"/>
    </location>
</feature>
<dbReference type="InterPro" id="IPR012429">
    <property type="entry name" value="HGSNAT_cat"/>
</dbReference>
<sequence>MQTTNHELQTTNYEDRYKLRAAPEGGEEKKLAKYPLNRGILGQRYGEIDVLRAAAIVLMVLFHLVYDLKEFAGVNIDYQAPLWFFIGKTSALLFIFLSGLSSGLSRSPVRRGFKVLFFGMIITLVTYLLMGEEYIRFGILHFLGVSMILSPLIFRLSSRTIWGLVVSCTLLGFWCQGQVVGTSLLLPFGLMYNGFSSLDYYPLFPYLAVTLLGILAYRHFYARRTTSLFPFGLNFELTKWLGRNSLGIYLIHQPIILLVIFIVKRL</sequence>
<evidence type="ECO:0000256" key="1">
    <source>
        <dbReference type="SAM" id="Phobius"/>
    </source>
</evidence>
<dbReference type="EMBL" id="OMOF01000455">
    <property type="protein sequence ID" value="SPF51469.1"/>
    <property type="molecule type" value="Genomic_DNA"/>
</dbReference>
<evidence type="ECO:0000313" key="3">
    <source>
        <dbReference type="EMBL" id="SPF51469.1"/>
    </source>
</evidence>
<proteinExistence type="predicted"/>
<keyword evidence="1" id="KW-0472">Membrane</keyword>
<feature type="transmembrane region" description="Helical" evidence="1">
    <location>
        <begin position="241"/>
        <end position="263"/>
    </location>
</feature>
<accession>A0A2U3LI26</accession>
<feature type="transmembrane region" description="Helical" evidence="1">
    <location>
        <begin position="112"/>
        <end position="129"/>
    </location>
</feature>
<dbReference type="Pfam" id="PF07786">
    <property type="entry name" value="HGSNAT_cat"/>
    <property type="match status" value="1"/>
</dbReference>
<feature type="transmembrane region" description="Helical" evidence="1">
    <location>
        <begin position="200"/>
        <end position="220"/>
    </location>
</feature>
<name>A0A2U3LI26_9FIRM</name>
<feature type="transmembrane region" description="Helical" evidence="1">
    <location>
        <begin position="50"/>
        <end position="68"/>
    </location>
</feature>
<feature type="transmembrane region" description="Helical" evidence="1">
    <location>
        <begin position="135"/>
        <end position="154"/>
    </location>
</feature>
<evidence type="ECO:0000259" key="2">
    <source>
        <dbReference type="Pfam" id="PF07786"/>
    </source>
</evidence>
<gene>
    <name evidence="3" type="ORF">SBF1_5080001</name>
</gene>
<evidence type="ECO:0000313" key="4">
    <source>
        <dbReference type="Proteomes" id="UP000238916"/>
    </source>
</evidence>
<organism evidence="3 4">
    <name type="scientific">Candidatus Desulfosporosinus infrequens</name>
    <dbReference type="NCBI Taxonomy" id="2043169"/>
    <lineage>
        <taxon>Bacteria</taxon>
        <taxon>Bacillati</taxon>
        <taxon>Bacillota</taxon>
        <taxon>Clostridia</taxon>
        <taxon>Eubacteriales</taxon>
        <taxon>Desulfitobacteriaceae</taxon>
        <taxon>Desulfosporosinus</taxon>
    </lineage>
</organism>